<feature type="domain" description="HTH araC/xylS-type" evidence="4">
    <location>
        <begin position="196"/>
        <end position="294"/>
    </location>
</feature>
<dbReference type="RefSeq" id="WP_036929843.1">
    <property type="nucleotide sequence ID" value="NZ_JRPQ01000272.1"/>
</dbReference>
<dbReference type="PROSITE" id="PS01124">
    <property type="entry name" value="HTH_ARAC_FAMILY_2"/>
    <property type="match status" value="1"/>
</dbReference>
<dbReference type="AlphaFoldDB" id="A0A098YNG0"/>
<protein>
    <submittedName>
        <fullName evidence="5">AraC family transcriptional regulator</fullName>
    </submittedName>
</protein>
<dbReference type="GO" id="GO:0003700">
    <property type="term" value="F:DNA-binding transcription factor activity"/>
    <property type="evidence" value="ECO:0007669"/>
    <property type="project" value="InterPro"/>
</dbReference>
<dbReference type="Gene3D" id="1.10.10.60">
    <property type="entry name" value="Homeodomain-like"/>
    <property type="match status" value="1"/>
</dbReference>
<dbReference type="GO" id="GO:0043565">
    <property type="term" value="F:sequence-specific DNA binding"/>
    <property type="evidence" value="ECO:0007669"/>
    <property type="project" value="InterPro"/>
</dbReference>
<dbReference type="InterPro" id="IPR018060">
    <property type="entry name" value="HTH_AraC"/>
</dbReference>
<comment type="caution">
    <text evidence="5">The sequence shown here is derived from an EMBL/GenBank/DDBJ whole genome shotgun (WGS) entry which is preliminary data.</text>
</comment>
<organism evidence="5 6">
    <name type="scientific">Hoylesella timonensis S9-PR14</name>
    <dbReference type="NCBI Taxonomy" id="1401062"/>
    <lineage>
        <taxon>Bacteria</taxon>
        <taxon>Pseudomonadati</taxon>
        <taxon>Bacteroidota</taxon>
        <taxon>Bacteroidia</taxon>
        <taxon>Bacteroidales</taxon>
        <taxon>Prevotellaceae</taxon>
        <taxon>Hoylesella</taxon>
    </lineage>
</organism>
<gene>
    <name evidence="5" type="ORF">HMPREF9304_13630</name>
</gene>
<accession>A0A098YNG0</accession>
<evidence type="ECO:0000256" key="3">
    <source>
        <dbReference type="ARBA" id="ARBA00023163"/>
    </source>
</evidence>
<keyword evidence="2" id="KW-0238">DNA-binding</keyword>
<name>A0A098YNG0_9BACT</name>
<evidence type="ECO:0000313" key="5">
    <source>
        <dbReference type="EMBL" id="KGI20901.1"/>
    </source>
</evidence>
<evidence type="ECO:0000256" key="1">
    <source>
        <dbReference type="ARBA" id="ARBA00023015"/>
    </source>
</evidence>
<evidence type="ECO:0000256" key="2">
    <source>
        <dbReference type="ARBA" id="ARBA00023125"/>
    </source>
</evidence>
<keyword evidence="1" id="KW-0805">Transcription regulation</keyword>
<sequence>MERNSIAKLTIKRIKEITNISTFIDDDLLLFDRLEDLPFPLEPRKMNCVLVGMCLKGRAQYTVDTKECVISENDLLILSDGQVVSDYMISHDFKGIAMLASENFMQDISRGVNKISSLFIYTKTHPVLHLEQQNANSFLDIYRMTHKKVIDVNHRFRREIVCSLLGALIYDMGNYIWYNQQDQTNFKQSRGEKIFSDFIKLVEQNFREIRRVGWYAEQLKITPKYLSETVKKVSRETPNSWIDSYVTTELRVQLKNSAKNIKEIAKDMNFPNQSFLGKYFKDRTGMSPSSYRKS</sequence>
<dbReference type="PANTHER" id="PTHR43280:SF32">
    <property type="entry name" value="TRANSCRIPTIONAL REGULATORY PROTEIN"/>
    <property type="match status" value="1"/>
</dbReference>
<proteinExistence type="predicted"/>
<keyword evidence="3" id="KW-0804">Transcription</keyword>
<dbReference type="OrthoDB" id="1372329at2"/>
<reference evidence="5 6" key="1">
    <citation type="submission" date="2014-07" db="EMBL/GenBank/DDBJ databases">
        <authorList>
            <person name="McCorrison J."/>
            <person name="Sanka R."/>
            <person name="Torralba M."/>
            <person name="Gillis M."/>
            <person name="Haft D.H."/>
            <person name="Methe B."/>
            <person name="Sutton G."/>
            <person name="Nelson K.E."/>
        </authorList>
    </citation>
    <scope>NUCLEOTIDE SEQUENCE [LARGE SCALE GENOMIC DNA]</scope>
    <source>
        <strain evidence="5 6">S9-PR14</strain>
    </source>
</reference>
<evidence type="ECO:0000313" key="6">
    <source>
        <dbReference type="Proteomes" id="UP000029723"/>
    </source>
</evidence>
<dbReference type="SMART" id="SM00342">
    <property type="entry name" value="HTH_ARAC"/>
    <property type="match status" value="1"/>
</dbReference>
<dbReference type="Pfam" id="PF12833">
    <property type="entry name" value="HTH_18"/>
    <property type="match status" value="1"/>
</dbReference>
<dbReference type="Proteomes" id="UP000029723">
    <property type="component" value="Unassembled WGS sequence"/>
</dbReference>
<dbReference type="InterPro" id="IPR009057">
    <property type="entry name" value="Homeodomain-like_sf"/>
</dbReference>
<dbReference type="PANTHER" id="PTHR43280">
    <property type="entry name" value="ARAC-FAMILY TRANSCRIPTIONAL REGULATOR"/>
    <property type="match status" value="1"/>
</dbReference>
<evidence type="ECO:0000259" key="4">
    <source>
        <dbReference type="PROSITE" id="PS01124"/>
    </source>
</evidence>
<dbReference type="SUPFAM" id="SSF46689">
    <property type="entry name" value="Homeodomain-like"/>
    <property type="match status" value="1"/>
</dbReference>
<dbReference type="EMBL" id="JRPQ01000272">
    <property type="protein sequence ID" value="KGI20901.1"/>
    <property type="molecule type" value="Genomic_DNA"/>
</dbReference>